<keyword evidence="1" id="KW-0732">Signal</keyword>
<dbReference type="EMBL" id="JABXJJ020000013">
    <property type="protein sequence ID" value="MDI5970147.1"/>
    <property type="molecule type" value="Genomic_DNA"/>
</dbReference>
<evidence type="ECO:0000313" key="2">
    <source>
        <dbReference type="EMBL" id="MDI5970147.1"/>
    </source>
</evidence>
<dbReference type="PROSITE" id="PS51257">
    <property type="entry name" value="PROKAR_LIPOPROTEIN"/>
    <property type="match status" value="1"/>
</dbReference>
<feature type="signal peptide" evidence="1">
    <location>
        <begin position="1"/>
        <end position="30"/>
    </location>
</feature>
<sequence length="198" mass="19869">MRRGIRLLAGGSAVLALGAALSGCGIRATAVPVDAGAAPTRGTCVLPAAAPARAGAHRLNVQVYLVCGGRLFPVSRTLPRMGKGLRLAQVLLAELEQPPDAAEEKGGFASEMPGGLMVLPADGSDPASTWRLSEPPDSLPAYAVGQLVCTFAGALSGGTGHPVLLGGLDPKIAPRSYTCDEALRTNPDAGPTAGTPVG</sequence>
<feature type="chain" id="PRO_5041706750" description="Lipoprotein" evidence="1">
    <location>
        <begin position="31"/>
        <end position="198"/>
    </location>
</feature>
<reference evidence="2" key="1">
    <citation type="submission" date="2023-05" db="EMBL/GenBank/DDBJ databases">
        <title>Streptantibioticus silvisoli sp. nov., acidotolerant actinomycetes 1 from pine litter.</title>
        <authorList>
            <person name="Swiecimska M."/>
            <person name="Golinska P."/>
            <person name="Sangal V."/>
            <person name="Wachnowicz B."/>
            <person name="Goodfellow M."/>
        </authorList>
    </citation>
    <scope>NUCLEOTIDE SEQUENCE</scope>
    <source>
        <strain evidence="2">SL13</strain>
    </source>
</reference>
<protein>
    <recommendedName>
        <fullName evidence="3">Lipoprotein</fullName>
    </recommendedName>
</protein>
<proteinExistence type="predicted"/>
<evidence type="ECO:0000256" key="1">
    <source>
        <dbReference type="SAM" id="SignalP"/>
    </source>
</evidence>
<comment type="caution">
    <text evidence="2">The sequence shown here is derived from an EMBL/GenBank/DDBJ whole genome shotgun (WGS) entry which is preliminary data.</text>
</comment>
<dbReference type="AlphaFoldDB" id="A0AA90H910"/>
<organism evidence="2">
    <name type="scientific">Streptantibioticus silvisoli</name>
    <dbReference type="NCBI Taxonomy" id="2705255"/>
    <lineage>
        <taxon>Bacteria</taxon>
        <taxon>Bacillati</taxon>
        <taxon>Actinomycetota</taxon>
        <taxon>Actinomycetes</taxon>
        <taxon>Kitasatosporales</taxon>
        <taxon>Streptomycetaceae</taxon>
        <taxon>Streptantibioticus</taxon>
    </lineage>
</organism>
<dbReference type="RefSeq" id="WP_271317381.1">
    <property type="nucleotide sequence ID" value="NZ_JABXJJ020000013.1"/>
</dbReference>
<evidence type="ECO:0008006" key="3">
    <source>
        <dbReference type="Google" id="ProtNLM"/>
    </source>
</evidence>
<accession>A0AA90H910</accession>
<gene>
    <name evidence="2" type="ORF">POF50_012485</name>
</gene>
<name>A0AA90H910_9ACTN</name>